<dbReference type="RefSeq" id="WP_118376287.1">
    <property type="nucleotide sequence ID" value="NZ_QRPH01000003.1"/>
</dbReference>
<keyword evidence="1" id="KW-1133">Transmembrane helix</keyword>
<name>A0AAQ0LWR3_BIFPS</name>
<accession>A0AAQ0LWR3</accession>
<keyword evidence="1" id="KW-0812">Transmembrane</keyword>
<keyword evidence="1" id="KW-0472">Membrane</keyword>
<evidence type="ECO:0008006" key="4">
    <source>
        <dbReference type="Google" id="ProtNLM"/>
    </source>
</evidence>
<evidence type="ECO:0000313" key="2">
    <source>
        <dbReference type="EMBL" id="RHL96180.1"/>
    </source>
</evidence>
<dbReference type="EMBL" id="QRPH01000003">
    <property type="protein sequence ID" value="RHL96180.1"/>
    <property type="molecule type" value="Genomic_DNA"/>
</dbReference>
<feature type="transmembrane region" description="Helical" evidence="1">
    <location>
        <begin position="27"/>
        <end position="47"/>
    </location>
</feature>
<gene>
    <name evidence="2" type="ORF">DWZ91_04490</name>
</gene>
<proteinExistence type="predicted"/>
<comment type="caution">
    <text evidence="2">The sequence shown here is derived from an EMBL/GenBank/DDBJ whole genome shotgun (WGS) entry which is preliminary data.</text>
</comment>
<sequence>MSNTTSTPDHAANTGYTPVFNDTVRTVVYIIGLVAVIVGAGFTAFGNPEVGDYVTTVGGLIASGFGVAYNPLRMAGK</sequence>
<dbReference type="Proteomes" id="UP000285613">
    <property type="component" value="Unassembled WGS sequence"/>
</dbReference>
<dbReference type="AlphaFoldDB" id="A0AAQ0LWR3"/>
<organism evidence="2 3">
    <name type="scientific">Bifidobacterium pseudocatenulatum</name>
    <dbReference type="NCBI Taxonomy" id="28026"/>
    <lineage>
        <taxon>Bacteria</taxon>
        <taxon>Bacillati</taxon>
        <taxon>Actinomycetota</taxon>
        <taxon>Actinomycetes</taxon>
        <taxon>Bifidobacteriales</taxon>
        <taxon>Bifidobacteriaceae</taxon>
        <taxon>Bifidobacterium</taxon>
    </lineage>
</organism>
<evidence type="ECO:0000256" key="1">
    <source>
        <dbReference type="SAM" id="Phobius"/>
    </source>
</evidence>
<reference evidence="2 3" key="1">
    <citation type="submission" date="2018-08" db="EMBL/GenBank/DDBJ databases">
        <title>A genome reference for cultivated species of the human gut microbiota.</title>
        <authorList>
            <person name="Zou Y."/>
            <person name="Xue W."/>
            <person name="Luo G."/>
        </authorList>
    </citation>
    <scope>NUCLEOTIDE SEQUENCE [LARGE SCALE GENOMIC DNA]</scope>
    <source>
        <strain evidence="2 3">AF36-12AT</strain>
    </source>
</reference>
<feature type="transmembrane region" description="Helical" evidence="1">
    <location>
        <begin position="53"/>
        <end position="72"/>
    </location>
</feature>
<evidence type="ECO:0000313" key="3">
    <source>
        <dbReference type="Proteomes" id="UP000285613"/>
    </source>
</evidence>
<protein>
    <recommendedName>
        <fullName evidence="4">DoxX</fullName>
    </recommendedName>
</protein>